<reference evidence="1" key="1">
    <citation type="submission" date="2022-11" db="EMBL/GenBank/DDBJ databases">
        <authorList>
            <person name="Petersen C."/>
        </authorList>
    </citation>
    <scope>NUCLEOTIDE SEQUENCE</scope>
    <source>
        <strain evidence="1">IBT 30069</strain>
    </source>
</reference>
<reference evidence="1" key="2">
    <citation type="journal article" date="2023" name="IMA Fungus">
        <title>Comparative genomic study of the Penicillium genus elucidates a diverse pangenome and 15 lateral gene transfer events.</title>
        <authorList>
            <person name="Petersen C."/>
            <person name="Sorensen T."/>
            <person name="Nielsen M.R."/>
            <person name="Sondergaard T.E."/>
            <person name="Sorensen J.L."/>
            <person name="Fitzpatrick D.A."/>
            <person name="Frisvad J.C."/>
            <person name="Nielsen K.L."/>
        </authorList>
    </citation>
    <scope>NUCLEOTIDE SEQUENCE</scope>
    <source>
        <strain evidence="1">IBT 30069</strain>
    </source>
</reference>
<dbReference type="EMBL" id="JAPQKH010000002">
    <property type="protein sequence ID" value="KAJ5112921.1"/>
    <property type="molecule type" value="Genomic_DNA"/>
</dbReference>
<accession>A0A9W9KPC7</accession>
<evidence type="ECO:0000313" key="2">
    <source>
        <dbReference type="Proteomes" id="UP001149165"/>
    </source>
</evidence>
<dbReference type="AlphaFoldDB" id="A0A9W9KPC7"/>
<sequence>MSPRHRPLNIVYASYMRNHPFGTALYVPLSIKEFHPGICGYFDSNGSWNPITDLSDSTKLEKQGYSTVNEEIERAPTDTNIQWGPLTSENVVAHNIDFSGGISSELAAALPVNLSAELSFSNSTSGGALLLTAPPVIHERFYHESMFKNWVIENAAQLVKHRSEILEHGLCVVTNIWATEDCAIHVWDQAGKEIKIGFDVGVDAIGELGPGVGWSVNRKDGGWMRYKASKDDRLVVFFAGLRFKSRKIPIHREILKPITRTFEDFITVSKTITSVSIPGDDENIWAIDCEDMDPVMLGQEE</sequence>
<gene>
    <name evidence="1" type="ORF">N7456_001455</name>
</gene>
<protein>
    <submittedName>
        <fullName evidence="1">Uncharacterized protein</fullName>
    </submittedName>
</protein>
<organism evidence="1 2">
    <name type="scientific">Penicillium angulare</name>
    <dbReference type="NCBI Taxonomy" id="116970"/>
    <lineage>
        <taxon>Eukaryota</taxon>
        <taxon>Fungi</taxon>
        <taxon>Dikarya</taxon>
        <taxon>Ascomycota</taxon>
        <taxon>Pezizomycotina</taxon>
        <taxon>Eurotiomycetes</taxon>
        <taxon>Eurotiomycetidae</taxon>
        <taxon>Eurotiales</taxon>
        <taxon>Aspergillaceae</taxon>
        <taxon>Penicillium</taxon>
    </lineage>
</organism>
<name>A0A9W9KPC7_9EURO</name>
<comment type="caution">
    <text evidence="1">The sequence shown here is derived from an EMBL/GenBank/DDBJ whole genome shotgun (WGS) entry which is preliminary data.</text>
</comment>
<dbReference type="Proteomes" id="UP001149165">
    <property type="component" value="Unassembled WGS sequence"/>
</dbReference>
<keyword evidence="2" id="KW-1185">Reference proteome</keyword>
<dbReference type="OrthoDB" id="2883672at2759"/>
<proteinExistence type="predicted"/>
<evidence type="ECO:0000313" key="1">
    <source>
        <dbReference type="EMBL" id="KAJ5112921.1"/>
    </source>
</evidence>